<dbReference type="EMBL" id="CAICTM010000218">
    <property type="protein sequence ID" value="CAB9505131.1"/>
    <property type="molecule type" value="Genomic_DNA"/>
</dbReference>
<dbReference type="GO" id="GO:0006355">
    <property type="term" value="P:regulation of DNA-templated transcription"/>
    <property type="evidence" value="ECO:0007669"/>
    <property type="project" value="InterPro"/>
</dbReference>
<dbReference type="PANTHER" id="PTHR43047:SF72">
    <property type="entry name" value="OSMOSENSING HISTIDINE PROTEIN KINASE SLN1"/>
    <property type="match status" value="1"/>
</dbReference>
<evidence type="ECO:0000259" key="9">
    <source>
        <dbReference type="PROSITE" id="PS50109"/>
    </source>
</evidence>
<dbReference type="Gene3D" id="3.30.450.20">
    <property type="entry name" value="PAS domain"/>
    <property type="match status" value="1"/>
</dbReference>
<feature type="domain" description="Response regulatory" evidence="10">
    <location>
        <begin position="867"/>
        <end position="992"/>
    </location>
</feature>
<evidence type="ECO:0000259" key="8">
    <source>
        <dbReference type="PROSITE" id="PS50046"/>
    </source>
</evidence>
<dbReference type="InterPro" id="IPR013515">
    <property type="entry name" value="Phytochrome_cen-reg"/>
</dbReference>
<evidence type="ECO:0000256" key="1">
    <source>
        <dbReference type="ARBA" id="ARBA00000085"/>
    </source>
</evidence>
<dbReference type="InterPro" id="IPR016132">
    <property type="entry name" value="Phyto_chromo_attachment"/>
</dbReference>
<evidence type="ECO:0000256" key="7">
    <source>
        <dbReference type="SAM" id="MobiDB-lite"/>
    </source>
</evidence>
<dbReference type="SMART" id="SM00388">
    <property type="entry name" value="HisKA"/>
    <property type="match status" value="1"/>
</dbReference>
<dbReference type="InterPro" id="IPR003594">
    <property type="entry name" value="HATPase_dom"/>
</dbReference>
<evidence type="ECO:0000256" key="4">
    <source>
        <dbReference type="ARBA" id="ARBA00022679"/>
    </source>
</evidence>
<dbReference type="SUPFAM" id="SSF55874">
    <property type="entry name" value="ATPase domain of HSP90 chaperone/DNA topoisomerase II/histidine kinase"/>
    <property type="match status" value="1"/>
</dbReference>
<sequence length="998" mass="111681">MARGAPSLPSKELSDCDREQLHLLAHIQGSAGNVFFVSFPDWIIIAADATVKSIPWILERGMSRMDPPSPHSVRPALNHKRLRDILGTPFSRWIPFDLAADIRTAAEEMVQTKSRRVFRFFSYRGDSYSITVFKATASKNNPYSQLGIEVELLDKTESANSFYDSLTSLARVMELYADEKVLSMACDEVFNILGKFDRGLVYKFNDDSTGEVIYETMKEGCPASSYMGMRFPAADIPLPARQLYIKNGLRYIEDVHAQNVPILHLNEGNVDLTNCRMRAVSKPHIMYLRNMGIQASMSIAILVEGRLWGLLAFHGYSGPFKPSLHQRIACETINSMLSLKMETLIKKAASKRVTQLSEKLVRWEQARSVAANLEESGKEILPILDADVMVVRIQVPTKEEMDQVVIGEKSLVPGEKFWQSFENQQHRTMCSFVCRGEQEKWGLADGDCPAGVVYFRGALVQVMLGRGVRSKDVVWGGRPDEPKTRLNGHLCPRKSFEKYMERARLESRAWSKADLRVISAFMDRVVENSTTNMMTHLKRDMEQANLKYLGANNRIRDSSSLFAHMSHEIRTPFHGVMGCLNILKSSGTDMPKEEVKDMLGTALQSGNHMMKLLNDILAIAHNKYISRSIENVRTSYQTLATEATQGLRSLAYSKSTRFDCKIFPHNDRSIVLTDRTKVVQIASNLINNAIKFAAGGSVDVKFQLVDTRHKAIEIWSTDAAAYAGTVFTIQEHKMMSSVPEVTQIYLHENEPGSAEHKWLLVSVADSGCGMQSQELSDMLRLYTQSSSGSSKVHVEGTGLGLFISTSLCRQLGGFIACSSTPRKGTVFHVGIPVGIPREQVAESETESDDSSKDAAEDSNNKIALSGPIAVCDDNKVNVKILHRSLKTELKKRKLDVEVFTAFGGREIVELYKKMKPSILFIDYHMPEVDGVEATEKIRLFEMENGLERSFILSYTADATDDAVRTILARGTDEIMTKPPPKGFLSDFVDRIRIAEAKP</sequence>
<dbReference type="SMART" id="SM00387">
    <property type="entry name" value="HATPase_c"/>
    <property type="match status" value="1"/>
</dbReference>
<keyword evidence="5" id="KW-0418">Kinase</keyword>
<dbReference type="Gene3D" id="3.30.450.270">
    <property type="match status" value="1"/>
</dbReference>
<dbReference type="Pfam" id="PF00512">
    <property type="entry name" value="HisKA"/>
    <property type="match status" value="1"/>
</dbReference>
<name>A0A9N8DMS1_9STRA</name>
<dbReference type="Pfam" id="PF00072">
    <property type="entry name" value="Response_reg"/>
    <property type="match status" value="1"/>
</dbReference>
<feature type="modified residue" description="4-aspartylphosphate" evidence="6">
    <location>
        <position position="922"/>
    </location>
</feature>
<keyword evidence="4" id="KW-0808">Transferase</keyword>
<dbReference type="GO" id="GO:0005886">
    <property type="term" value="C:plasma membrane"/>
    <property type="evidence" value="ECO:0007669"/>
    <property type="project" value="TreeGrafter"/>
</dbReference>
<dbReference type="InterPro" id="IPR011006">
    <property type="entry name" value="CheY-like_superfamily"/>
</dbReference>
<comment type="catalytic activity">
    <reaction evidence="1">
        <text>ATP + protein L-histidine = ADP + protein N-phospho-L-histidine.</text>
        <dbReference type="EC" id="2.7.13.3"/>
    </reaction>
</comment>
<dbReference type="InterPro" id="IPR001789">
    <property type="entry name" value="Sig_transdc_resp-reg_receiver"/>
</dbReference>
<evidence type="ECO:0000256" key="5">
    <source>
        <dbReference type="ARBA" id="ARBA00022777"/>
    </source>
</evidence>
<dbReference type="PANTHER" id="PTHR43047">
    <property type="entry name" value="TWO-COMPONENT HISTIDINE PROTEIN KINASE"/>
    <property type="match status" value="1"/>
</dbReference>
<feature type="region of interest" description="Disordered" evidence="7">
    <location>
        <begin position="838"/>
        <end position="858"/>
    </location>
</feature>
<dbReference type="InterPro" id="IPR043150">
    <property type="entry name" value="Phytochrome_PHY_sf"/>
</dbReference>
<dbReference type="GO" id="GO:0000155">
    <property type="term" value="F:phosphorelay sensor kinase activity"/>
    <property type="evidence" value="ECO:0007669"/>
    <property type="project" value="InterPro"/>
</dbReference>
<feature type="domain" description="Phytochrome chromophore attachment site" evidence="8">
    <location>
        <begin position="196"/>
        <end position="335"/>
    </location>
</feature>
<dbReference type="InterPro" id="IPR029016">
    <property type="entry name" value="GAF-like_dom_sf"/>
</dbReference>
<keyword evidence="3 6" id="KW-0597">Phosphoprotein</keyword>
<dbReference type="GO" id="GO:0009584">
    <property type="term" value="P:detection of visible light"/>
    <property type="evidence" value="ECO:0007669"/>
    <property type="project" value="InterPro"/>
</dbReference>
<proteinExistence type="predicted"/>
<evidence type="ECO:0000256" key="3">
    <source>
        <dbReference type="ARBA" id="ARBA00022553"/>
    </source>
</evidence>
<dbReference type="Gene3D" id="3.30.565.10">
    <property type="entry name" value="Histidine kinase-like ATPase, C-terminal domain"/>
    <property type="match status" value="1"/>
</dbReference>
<dbReference type="InterPro" id="IPR003661">
    <property type="entry name" value="HisK_dim/P_dom"/>
</dbReference>
<dbReference type="Gene3D" id="3.40.50.2300">
    <property type="match status" value="1"/>
</dbReference>
<organism evidence="11 12">
    <name type="scientific">Seminavis robusta</name>
    <dbReference type="NCBI Taxonomy" id="568900"/>
    <lineage>
        <taxon>Eukaryota</taxon>
        <taxon>Sar</taxon>
        <taxon>Stramenopiles</taxon>
        <taxon>Ochrophyta</taxon>
        <taxon>Bacillariophyta</taxon>
        <taxon>Bacillariophyceae</taxon>
        <taxon>Bacillariophycidae</taxon>
        <taxon>Naviculales</taxon>
        <taxon>Naviculaceae</taxon>
        <taxon>Seminavis</taxon>
    </lineage>
</organism>
<comment type="caution">
    <text evidence="11">The sequence shown here is derived from an EMBL/GenBank/DDBJ whole genome shotgun (WGS) entry which is preliminary data.</text>
</comment>
<dbReference type="OrthoDB" id="2015534at2759"/>
<dbReference type="Proteomes" id="UP001153069">
    <property type="component" value="Unassembled WGS sequence"/>
</dbReference>
<dbReference type="PROSITE" id="PS50110">
    <property type="entry name" value="RESPONSE_REGULATORY"/>
    <property type="match status" value="1"/>
</dbReference>
<dbReference type="CDD" id="cd00082">
    <property type="entry name" value="HisKA"/>
    <property type="match status" value="1"/>
</dbReference>
<reference evidence="11" key="1">
    <citation type="submission" date="2020-06" db="EMBL/GenBank/DDBJ databases">
        <authorList>
            <consortium name="Plant Systems Biology data submission"/>
        </authorList>
    </citation>
    <scope>NUCLEOTIDE SEQUENCE</scope>
    <source>
        <strain evidence="11">D6</strain>
    </source>
</reference>
<dbReference type="EC" id="2.7.13.3" evidence="2"/>
<dbReference type="PRINTS" id="PR00344">
    <property type="entry name" value="BCTRLSENSOR"/>
</dbReference>
<dbReference type="InterPro" id="IPR036097">
    <property type="entry name" value="HisK_dim/P_sf"/>
</dbReference>
<evidence type="ECO:0000259" key="10">
    <source>
        <dbReference type="PROSITE" id="PS50110"/>
    </source>
</evidence>
<evidence type="ECO:0000256" key="2">
    <source>
        <dbReference type="ARBA" id="ARBA00012438"/>
    </source>
</evidence>
<dbReference type="SMART" id="SM00448">
    <property type="entry name" value="REC"/>
    <property type="match status" value="1"/>
</dbReference>
<feature type="domain" description="Histidine kinase" evidence="9">
    <location>
        <begin position="564"/>
        <end position="835"/>
    </location>
</feature>
<keyword evidence="12" id="KW-1185">Reference proteome</keyword>
<evidence type="ECO:0000313" key="12">
    <source>
        <dbReference type="Proteomes" id="UP001153069"/>
    </source>
</evidence>
<protein>
    <recommendedName>
        <fullName evidence="2">histidine kinase</fullName>
        <ecNumber evidence="2">2.7.13.3</ecNumber>
    </recommendedName>
</protein>
<accession>A0A9N8DMS1</accession>
<dbReference type="SUPFAM" id="SSF52172">
    <property type="entry name" value="CheY-like"/>
    <property type="match status" value="1"/>
</dbReference>
<evidence type="ECO:0000313" key="11">
    <source>
        <dbReference type="EMBL" id="CAB9505131.1"/>
    </source>
</evidence>
<dbReference type="Gene3D" id="1.10.287.130">
    <property type="match status" value="1"/>
</dbReference>
<feature type="compositionally biased region" description="Basic and acidic residues" evidence="7">
    <location>
        <begin position="849"/>
        <end position="858"/>
    </location>
</feature>
<dbReference type="PROSITE" id="PS50109">
    <property type="entry name" value="HIS_KIN"/>
    <property type="match status" value="1"/>
</dbReference>
<dbReference type="SUPFAM" id="SSF55781">
    <property type="entry name" value="GAF domain-like"/>
    <property type="match status" value="2"/>
</dbReference>
<dbReference type="InterPro" id="IPR003018">
    <property type="entry name" value="GAF"/>
</dbReference>
<dbReference type="InterPro" id="IPR004358">
    <property type="entry name" value="Sig_transdc_His_kin-like_C"/>
</dbReference>
<dbReference type="SUPFAM" id="SSF47384">
    <property type="entry name" value="Homodimeric domain of signal transducing histidine kinase"/>
    <property type="match status" value="1"/>
</dbReference>
<dbReference type="GO" id="GO:0009927">
    <property type="term" value="F:histidine phosphotransfer kinase activity"/>
    <property type="evidence" value="ECO:0007669"/>
    <property type="project" value="TreeGrafter"/>
</dbReference>
<dbReference type="Pfam" id="PF01590">
    <property type="entry name" value="GAF"/>
    <property type="match status" value="1"/>
</dbReference>
<dbReference type="Pfam" id="PF00360">
    <property type="entry name" value="PHY"/>
    <property type="match status" value="1"/>
</dbReference>
<dbReference type="PROSITE" id="PS50046">
    <property type="entry name" value="PHYTOCHROME_2"/>
    <property type="match status" value="1"/>
</dbReference>
<evidence type="ECO:0000256" key="6">
    <source>
        <dbReference type="PROSITE-ProRule" id="PRU00169"/>
    </source>
</evidence>
<dbReference type="AlphaFoldDB" id="A0A9N8DMS1"/>
<dbReference type="InterPro" id="IPR005467">
    <property type="entry name" value="His_kinase_dom"/>
</dbReference>
<dbReference type="Pfam" id="PF02518">
    <property type="entry name" value="HATPase_c"/>
    <property type="match status" value="1"/>
</dbReference>
<dbReference type="Gene3D" id="3.30.450.40">
    <property type="match status" value="1"/>
</dbReference>
<dbReference type="InterPro" id="IPR036890">
    <property type="entry name" value="HATPase_C_sf"/>
</dbReference>
<gene>
    <name evidence="11" type="ORF">SEMRO_219_G090570.1</name>
</gene>
<dbReference type="CDD" id="cd17546">
    <property type="entry name" value="REC_hyHK_CKI1_RcsC-like"/>
    <property type="match status" value="1"/>
</dbReference>